<feature type="non-terminal residue" evidence="1">
    <location>
        <position position="77"/>
    </location>
</feature>
<evidence type="ECO:0000313" key="1">
    <source>
        <dbReference type="EMBL" id="KAK3064186.1"/>
    </source>
</evidence>
<protein>
    <submittedName>
        <fullName evidence="1">Uncharacterized protein</fullName>
    </submittedName>
</protein>
<comment type="caution">
    <text evidence="1">The sequence shown here is derived from an EMBL/GenBank/DDBJ whole genome shotgun (WGS) entry which is preliminary data.</text>
</comment>
<organism evidence="1 2">
    <name type="scientific">Coniosporium uncinatum</name>
    <dbReference type="NCBI Taxonomy" id="93489"/>
    <lineage>
        <taxon>Eukaryota</taxon>
        <taxon>Fungi</taxon>
        <taxon>Dikarya</taxon>
        <taxon>Ascomycota</taxon>
        <taxon>Pezizomycotina</taxon>
        <taxon>Dothideomycetes</taxon>
        <taxon>Dothideomycetes incertae sedis</taxon>
        <taxon>Coniosporium</taxon>
    </lineage>
</organism>
<name>A0ACC3DA75_9PEZI</name>
<evidence type="ECO:0000313" key="2">
    <source>
        <dbReference type="Proteomes" id="UP001186974"/>
    </source>
</evidence>
<proteinExistence type="predicted"/>
<keyword evidence="2" id="KW-1185">Reference proteome</keyword>
<reference evidence="1" key="1">
    <citation type="submission" date="2024-09" db="EMBL/GenBank/DDBJ databases">
        <title>Black Yeasts Isolated from many extreme environments.</title>
        <authorList>
            <person name="Coleine C."/>
            <person name="Stajich J.E."/>
            <person name="Selbmann L."/>
        </authorList>
    </citation>
    <scope>NUCLEOTIDE SEQUENCE</scope>
    <source>
        <strain evidence="1">CCFEE 5737</strain>
    </source>
</reference>
<dbReference type="Proteomes" id="UP001186974">
    <property type="component" value="Unassembled WGS sequence"/>
</dbReference>
<accession>A0ACC3DA75</accession>
<gene>
    <name evidence="1" type="ORF">LTS18_009472</name>
</gene>
<sequence>MSSRGLRAAESRILKLRDENFDPATPERFKPLGNGLNELEIIDAASLANVASGFVVDFLMGGVSAAISKTAAAPIER</sequence>
<dbReference type="EMBL" id="JAWDJW010006590">
    <property type="protein sequence ID" value="KAK3064186.1"/>
    <property type="molecule type" value="Genomic_DNA"/>
</dbReference>